<proteinExistence type="predicted"/>
<evidence type="ECO:0000259" key="2">
    <source>
        <dbReference type="SMART" id="SM00198"/>
    </source>
</evidence>
<sequence>MWIYLLIWTSLIYNLNSEHHKKFSYFILFGSTCRLESYERFDHEAFYPEEKIVTKALLNVHNCLRNIIRFINQAFPRGTNLLKMEWDDELYRMAKEQIYECDEKSDCSKYQYTEDKHVEQNFKAVVYNKSYEVKDPVLRFAKIIRDWAYEIQNLSGSIVQNFQPDKSPEKDWVNLFRATMYKVGCDSRNFQLNNETFKEIYICNYAPANLKKGEEIYKKGQWCTECPAEMKCHQKWFRLCAPKDDIDDEPNEILWNCDFSEGMMEQCKYEIQCNKDWQTVCRYGFCHQEITTNNPKSSLLFLTPILVKDHACLIFDYKKTHLPINQRESTLTAIAVWNNGKNYTSLEIDEDVNVWMRYKLKIHVKNQKIQVGFVVRKVGNSEGQIISIGNLFVSSGSC</sequence>
<feature type="domain" description="SCP" evidence="2">
    <location>
        <begin position="52"/>
        <end position="212"/>
    </location>
</feature>
<dbReference type="SUPFAM" id="SSF55797">
    <property type="entry name" value="PR-1-like"/>
    <property type="match status" value="1"/>
</dbReference>
<dbReference type="InterPro" id="IPR014044">
    <property type="entry name" value="CAP_dom"/>
</dbReference>
<keyword evidence="1" id="KW-0732">Signal</keyword>
<dbReference type="EMBL" id="GFWZ01000086">
    <property type="protein sequence ID" value="MBW20076.1"/>
    <property type="molecule type" value="Transcribed_RNA"/>
</dbReference>
<dbReference type="AlphaFoldDB" id="A0A2I9LNW0"/>
<organism evidence="3">
    <name type="scientific">Centruroides hentzi</name>
    <dbReference type="NCBI Taxonomy" id="88313"/>
    <lineage>
        <taxon>Eukaryota</taxon>
        <taxon>Metazoa</taxon>
        <taxon>Ecdysozoa</taxon>
        <taxon>Arthropoda</taxon>
        <taxon>Chelicerata</taxon>
        <taxon>Arachnida</taxon>
        <taxon>Scorpiones</taxon>
        <taxon>Buthida</taxon>
        <taxon>Buthoidea</taxon>
        <taxon>Buthidae</taxon>
        <taxon>Centruroides</taxon>
    </lineage>
</organism>
<reference evidence="3" key="1">
    <citation type="journal article" date="2017" name="Toxicon">
        <title>Venom-gland transcriptomics and venom proteomics of the Hentz striped scorpion (Centruroides hentzi; Buthidae) reveal high toxin diversity in a harmless member of a lethal family.</title>
        <authorList>
            <person name="Ward M.J."/>
            <person name="Ellsworth S.A."/>
            <person name="Rokyta D.R."/>
        </authorList>
    </citation>
    <scope>NUCLEOTIDE SEQUENCE</scope>
    <source>
        <tissue evidence="3">Venom gland</tissue>
    </source>
</reference>
<name>A0A2I9LNW0_9SCOR</name>
<evidence type="ECO:0000313" key="3">
    <source>
        <dbReference type="EMBL" id="MBW20076.1"/>
    </source>
</evidence>
<dbReference type="SMART" id="SM00198">
    <property type="entry name" value="SCP"/>
    <property type="match status" value="1"/>
</dbReference>
<dbReference type="Pfam" id="PF00188">
    <property type="entry name" value="CAP"/>
    <property type="match status" value="1"/>
</dbReference>
<feature type="signal peptide" evidence="1">
    <location>
        <begin position="1"/>
        <end position="17"/>
    </location>
</feature>
<feature type="chain" id="PRO_5014440448" evidence="1">
    <location>
        <begin position="18"/>
        <end position="398"/>
    </location>
</feature>
<accession>A0A2I9LNW0</accession>
<evidence type="ECO:0000256" key="1">
    <source>
        <dbReference type="SAM" id="SignalP"/>
    </source>
</evidence>
<dbReference type="CDD" id="cd05380">
    <property type="entry name" value="CAP_euk"/>
    <property type="match status" value="1"/>
</dbReference>
<protein>
    <submittedName>
        <fullName evidence="3">Cysteine-rich secretory protein</fullName>
    </submittedName>
</protein>
<dbReference type="InterPro" id="IPR035940">
    <property type="entry name" value="CAP_sf"/>
</dbReference>
<dbReference type="Gene3D" id="3.40.33.10">
    <property type="entry name" value="CAP"/>
    <property type="match status" value="1"/>
</dbReference>